<comment type="caution">
    <text evidence="4">The sequence shown here is derived from an EMBL/GenBank/DDBJ whole genome shotgun (WGS) entry which is preliminary data.</text>
</comment>
<dbReference type="AlphaFoldDB" id="A0A099YBG5"/>
<dbReference type="InterPro" id="IPR041219">
    <property type="entry name" value="Phage_lysozyme2"/>
</dbReference>
<dbReference type="GO" id="GO:0004222">
    <property type="term" value="F:metalloendopeptidase activity"/>
    <property type="evidence" value="ECO:0007669"/>
    <property type="project" value="TreeGrafter"/>
</dbReference>
<organism evidence="4 5">
    <name type="scientific">Limosilactobacillus mucosae</name>
    <name type="common">Lactobacillus mucosae</name>
    <dbReference type="NCBI Taxonomy" id="97478"/>
    <lineage>
        <taxon>Bacteria</taxon>
        <taxon>Bacillati</taxon>
        <taxon>Bacillota</taxon>
        <taxon>Bacilli</taxon>
        <taxon>Lactobacillales</taxon>
        <taxon>Lactobacillaceae</taxon>
        <taxon>Limosilactobacillus</taxon>
    </lineage>
</organism>
<dbReference type="PANTHER" id="PTHR21666">
    <property type="entry name" value="PEPTIDASE-RELATED"/>
    <property type="match status" value="1"/>
</dbReference>
<sequence length="404" mass="42196">MKKKKYWIIGGVAAGLLLLLSIVMAMMMMLSNKSCKTGGTADIGGGSTGGGGAWTQVGTEAYKNAEATFKSWTEKGMSGAQAAGIVGNIGGAEDTGFVLNQAEIGGGTGGGLYQFTPASKYLNDPKSDKSWSVENQRDVVIDLEPATVKQFFADTKGGSPEDAATAWMNYYERPSAAARANTNSARRAAARTAYELFGGANISGSDSILGGAAATADGGSNAQNDENQCNSSSTGAGGDWGWPFASIKNNNPAISGEQLFGHSTTRTGNFHDGVDFGDAAYGGQEIKAIHGGTVYKISHSGTTQDSLGYYICVKSDDGYYEVYQEFAFSDSQASKYIKVKEGDTVKTGDTIGTLPKSGSETSPLVNHVHIGVSKKEISAAESSAFRNDGTWLDPVQLIKDGQSK</sequence>
<dbReference type="Pfam" id="PF01551">
    <property type="entry name" value="Peptidase_M23"/>
    <property type="match status" value="1"/>
</dbReference>
<name>A0A099YBG5_LIMMU</name>
<dbReference type="PANTHER" id="PTHR21666:SF270">
    <property type="entry name" value="MUREIN HYDROLASE ACTIVATOR ENVC"/>
    <property type="match status" value="1"/>
</dbReference>
<dbReference type="CDD" id="cd12797">
    <property type="entry name" value="M23_peptidase"/>
    <property type="match status" value="1"/>
</dbReference>
<feature type="domain" description="M23ase beta-sheet core" evidence="2">
    <location>
        <begin position="270"/>
        <end position="376"/>
    </location>
</feature>
<dbReference type="Pfam" id="PF18013">
    <property type="entry name" value="Phage_lysozyme2"/>
    <property type="match status" value="1"/>
</dbReference>
<feature type="domain" description="Phage tail lysozyme" evidence="3">
    <location>
        <begin position="63"/>
        <end position="197"/>
    </location>
</feature>
<keyword evidence="1" id="KW-1133">Transmembrane helix</keyword>
<dbReference type="Gene3D" id="1.10.530.10">
    <property type="match status" value="1"/>
</dbReference>
<proteinExistence type="predicted"/>
<keyword evidence="1" id="KW-0812">Transmembrane</keyword>
<dbReference type="SUPFAM" id="SSF51261">
    <property type="entry name" value="Duplicated hybrid motif"/>
    <property type="match status" value="1"/>
</dbReference>
<feature type="transmembrane region" description="Helical" evidence="1">
    <location>
        <begin position="7"/>
        <end position="30"/>
    </location>
</feature>
<evidence type="ECO:0000256" key="1">
    <source>
        <dbReference type="SAM" id="Phobius"/>
    </source>
</evidence>
<keyword evidence="1" id="KW-0472">Membrane</keyword>
<evidence type="ECO:0000313" key="4">
    <source>
        <dbReference type="EMBL" id="KGL66751.1"/>
    </source>
</evidence>
<dbReference type="InterPro" id="IPR011055">
    <property type="entry name" value="Dup_hybrid_motif"/>
</dbReference>
<protein>
    <submittedName>
        <fullName evidence="4">Uncharacterized protein</fullName>
    </submittedName>
</protein>
<gene>
    <name evidence="4" type="ORF">LX03_06695</name>
</gene>
<reference evidence="4 5" key="1">
    <citation type="submission" date="2014-09" db="EMBL/GenBank/DDBJ databases">
        <title>Lactobacillus mucosae CRL573 Genome Sequencing.</title>
        <authorList>
            <person name="Bleckwedel J."/>
            <person name="Teran L.C."/>
            <person name="Bonacina J."/>
            <person name="Saavedra L."/>
            <person name="Mozzi F.B."/>
            <person name="Raya R.R."/>
        </authorList>
    </citation>
    <scope>NUCLEOTIDE SEQUENCE [LARGE SCALE GENOMIC DNA]</scope>
    <source>
        <strain evidence="4 5">CRL573</strain>
    </source>
</reference>
<dbReference type="InterPro" id="IPR016047">
    <property type="entry name" value="M23ase_b-sheet_dom"/>
</dbReference>
<evidence type="ECO:0000259" key="3">
    <source>
        <dbReference type="Pfam" id="PF18013"/>
    </source>
</evidence>
<evidence type="ECO:0000259" key="2">
    <source>
        <dbReference type="Pfam" id="PF01551"/>
    </source>
</evidence>
<dbReference type="InterPro" id="IPR050570">
    <property type="entry name" value="Cell_wall_metabolism_enzyme"/>
</dbReference>
<dbReference type="Proteomes" id="UP000030001">
    <property type="component" value="Unassembled WGS sequence"/>
</dbReference>
<accession>A0A099YBG5</accession>
<dbReference type="EMBL" id="JROC01000033">
    <property type="protein sequence ID" value="KGL66751.1"/>
    <property type="molecule type" value="Genomic_DNA"/>
</dbReference>
<dbReference type="Gene3D" id="2.70.70.10">
    <property type="entry name" value="Glucose Permease (Domain IIA)"/>
    <property type="match status" value="1"/>
</dbReference>
<evidence type="ECO:0000313" key="5">
    <source>
        <dbReference type="Proteomes" id="UP000030001"/>
    </source>
</evidence>